<keyword evidence="4" id="KW-1185">Reference proteome</keyword>
<dbReference type="Pfam" id="PF00498">
    <property type="entry name" value="FHA"/>
    <property type="match status" value="1"/>
</dbReference>
<dbReference type="OrthoDB" id="510956at2"/>
<accession>A0A2T1C8X5</accession>
<dbReference type="InterPro" id="IPR008984">
    <property type="entry name" value="SMAD_FHA_dom_sf"/>
</dbReference>
<name>A0A2T1C8X5_9CYAN</name>
<organism evidence="3 4">
    <name type="scientific">Merismopedia glauca CCAP 1448/3</name>
    <dbReference type="NCBI Taxonomy" id="1296344"/>
    <lineage>
        <taxon>Bacteria</taxon>
        <taxon>Bacillati</taxon>
        <taxon>Cyanobacteriota</taxon>
        <taxon>Cyanophyceae</taxon>
        <taxon>Synechococcales</taxon>
        <taxon>Merismopediaceae</taxon>
        <taxon>Merismopedia</taxon>
    </lineage>
</organism>
<dbReference type="SMART" id="SM00240">
    <property type="entry name" value="FHA"/>
    <property type="match status" value="1"/>
</dbReference>
<dbReference type="InterPro" id="IPR000253">
    <property type="entry name" value="FHA_dom"/>
</dbReference>
<protein>
    <submittedName>
        <fullName evidence="3">Phosphopeptide-binding protein</fullName>
    </submittedName>
</protein>
<evidence type="ECO:0000256" key="1">
    <source>
        <dbReference type="SAM" id="MobiDB-lite"/>
    </source>
</evidence>
<dbReference type="SUPFAM" id="SSF49879">
    <property type="entry name" value="SMAD/FHA domain"/>
    <property type="match status" value="1"/>
</dbReference>
<gene>
    <name evidence="3" type="ORF">C7B64_02550</name>
</gene>
<reference evidence="3 4" key="1">
    <citation type="submission" date="2018-02" db="EMBL/GenBank/DDBJ databases">
        <authorList>
            <person name="Cohen D.B."/>
            <person name="Kent A.D."/>
        </authorList>
    </citation>
    <scope>NUCLEOTIDE SEQUENCE [LARGE SCALE GENOMIC DNA]</scope>
    <source>
        <strain evidence="3 4">CCAP 1448/3</strain>
    </source>
</reference>
<comment type="caution">
    <text evidence="3">The sequence shown here is derived from an EMBL/GenBank/DDBJ whole genome shotgun (WGS) entry which is preliminary data.</text>
</comment>
<dbReference type="Gene3D" id="2.60.200.20">
    <property type="match status" value="1"/>
</dbReference>
<proteinExistence type="predicted"/>
<feature type="domain" description="FHA" evidence="2">
    <location>
        <begin position="29"/>
        <end position="88"/>
    </location>
</feature>
<evidence type="ECO:0000259" key="2">
    <source>
        <dbReference type="PROSITE" id="PS50006"/>
    </source>
</evidence>
<evidence type="ECO:0000313" key="4">
    <source>
        <dbReference type="Proteomes" id="UP000238762"/>
    </source>
</evidence>
<dbReference type="AlphaFoldDB" id="A0A2T1C8X5"/>
<reference evidence="3 4" key="2">
    <citation type="submission" date="2018-03" db="EMBL/GenBank/DDBJ databases">
        <title>The ancient ancestry and fast evolution of plastids.</title>
        <authorList>
            <person name="Moore K.R."/>
            <person name="Magnabosco C."/>
            <person name="Momper L."/>
            <person name="Gold D.A."/>
            <person name="Bosak T."/>
            <person name="Fournier G.P."/>
        </authorList>
    </citation>
    <scope>NUCLEOTIDE SEQUENCE [LARGE SCALE GENOMIC DNA]</scope>
    <source>
        <strain evidence="3 4">CCAP 1448/3</strain>
    </source>
</reference>
<dbReference type="PROSITE" id="PS50006">
    <property type="entry name" value="FHA_DOMAIN"/>
    <property type="match status" value="1"/>
</dbReference>
<feature type="compositionally biased region" description="Basic and acidic residues" evidence="1">
    <location>
        <begin position="143"/>
        <end position="153"/>
    </location>
</feature>
<dbReference type="RefSeq" id="WP_106287093.1">
    <property type="nucleotide sequence ID" value="NZ_CAWNTC010000163.1"/>
</dbReference>
<dbReference type="EMBL" id="PVWJ01000008">
    <property type="protein sequence ID" value="PSB04720.1"/>
    <property type="molecule type" value="Genomic_DNA"/>
</dbReference>
<sequence>MSSENPHKHLLIIEDDTGRREFTVSNNLCSLGRQATSDVRLFSRFASRHHATLLRRLRDDGTDFYLIIDGDLTGKRSTNGILVNGRKLEVHELIDGDRIVFGPGVSIIYYLINLERKIREGNLDPAATTDGWDSGKLTPHHTPVPDETLHRTF</sequence>
<dbReference type="Proteomes" id="UP000238762">
    <property type="component" value="Unassembled WGS sequence"/>
</dbReference>
<evidence type="ECO:0000313" key="3">
    <source>
        <dbReference type="EMBL" id="PSB04720.1"/>
    </source>
</evidence>
<feature type="region of interest" description="Disordered" evidence="1">
    <location>
        <begin position="129"/>
        <end position="153"/>
    </location>
</feature>